<proteinExistence type="predicted"/>
<dbReference type="Proteomes" id="UP000295781">
    <property type="component" value="Chromosome"/>
</dbReference>
<dbReference type="Gene3D" id="3.40.630.30">
    <property type="match status" value="1"/>
</dbReference>
<dbReference type="EMBL" id="CP012670">
    <property type="protein sequence ID" value="AUX19892.1"/>
    <property type="molecule type" value="Genomic_DNA"/>
</dbReference>
<reference evidence="2 3" key="1">
    <citation type="submission" date="2015-09" db="EMBL/GenBank/DDBJ databases">
        <title>Sorangium comparison.</title>
        <authorList>
            <person name="Zaburannyi N."/>
            <person name="Bunk B."/>
            <person name="Overmann J."/>
            <person name="Mueller R."/>
        </authorList>
    </citation>
    <scope>NUCLEOTIDE SEQUENCE [LARGE SCALE GENOMIC DNA]</scope>
    <source>
        <strain evidence="2 3">So ceGT47</strain>
    </source>
</reference>
<dbReference type="OrthoDB" id="1706016at2"/>
<evidence type="ECO:0000259" key="1">
    <source>
        <dbReference type="PROSITE" id="PS51186"/>
    </source>
</evidence>
<gene>
    <name evidence="2" type="ORF">SOCEGT47_003450</name>
</gene>
<dbReference type="CDD" id="cd04301">
    <property type="entry name" value="NAT_SF"/>
    <property type="match status" value="1"/>
</dbReference>
<accession>A0A4V0NCP5</accession>
<evidence type="ECO:0000313" key="2">
    <source>
        <dbReference type="EMBL" id="AUX19892.1"/>
    </source>
</evidence>
<name>A0A4V0NCP5_SORCE</name>
<sequence length="266" mass="28257">MPDPIEIEESNAQFLAAWIRFSQGLPGHQIEHTDGVSVVLSGTDMVLLNAATLSSPATDLQDLNRRVCTALELARAGGVPWLFALSDSWSPGGDGGATAELLARLGFKPAVSLMGMVADAITPPQRPIAGIELRRVADAETRAAIADLNSGAYGVPIPAGRASVAHEALWNDRAFGRVGYVDGQPVCAAATFIVEKIRYVGFVVTAAEHRRKGYAEAVMRSCLDDAHGATGIERTVLHATDIGRPVYEAMGYRAVTRFGFYAPPQA</sequence>
<protein>
    <recommendedName>
        <fullName evidence="1">N-acetyltransferase domain-containing protein</fullName>
    </recommendedName>
</protein>
<dbReference type="SUPFAM" id="SSF55729">
    <property type="entry name" value="Acyl-CoA N-acyltransferases (Nat)"/>
    <property type="match status" value="1"/>
</dbReference>
<dbReference type="Pfam" id="PF13673">
    <property type="entry name" value="Acetyltransf_10"/>
    <property type="match status" value="1"/>
</dbReference>
<feature type="domain" description="N-acetyltransferase" evidence="1">
    <location>
        <begin position="131"/>
        <end position="266"/>
    </location>
</feature>
<evidence type="ECO:0000313" key="3">
    <source>
        <dbReference type="Proteomes" id="UP000295781"/>
    </source>
</evidence>
<dbReference type="PROSITE" id="PS51186">
    <property type="entry name" value="GNAT"/>
    <property type="match status" value="1"/>
</dbReference>
<dbReference type="GO" id="GO:0016747">
    <property type="term" value="F:acyltransferase activity, transferring groups other than amino-acyl groups"/>
    <property type="evidence" value="ECO:0007669"/>
    <property type="project" value="InterPro"/>
</dbReference>
<dbReference type="RefSeq" id="WP_129344677.1">
    <property type="nucleotide sequence ID" value="NZ_CP012670.1"/>
</dbReference>
<organism evidence="2 3">
    <name type="scientific">Sorangium cellulosum</name>
    <name type="common">Polyangium cellulosum</name>
    <dbReference type="NCBI Taxonomy" id="56"/>
    <lineage>
        <taxon>Bacteria</taxon>
        <taxon>Pseudomonadati</taxon>
        <taxon>Myxococcota</taxon>
        <taxon>Polyangia</taxon>
        <taxon>Polyangiales</taxon>
        <taxon>Polyangiaceae</taxon>
        <taxon>Sorangium</taxon>
    </lineage>
</organism>
<dbReference type="InterPro" id="IPR016181">
    <property type="entry name" value="Acyl_CoA_acyltransferase"/>
</dbReference>
<dbReference type="InterPro" id="IPR000182">
    <property type="entry name" value="GNAT_dom"/>
</dbReference>
<dbReference type="AlphaFoldDB" id="A0A4V0NCP5"/>